<protein>
    <recommendedName>
        <fullName evidence="7">U three protein 23</fullName>
    </recommendedName>
</protein>
<evidence type="ECO:0000256" key="4">
    <source>
        <dbReference type="ARBA" id="ARBA00023242"/>
    </source>
</evidence>
<evidence type="ECO:0000256" key="1">
    <source>
        <dbReference type="ARBA" id="ARBA00004604"/>
    </source>
</evidence>
<dbReference type="Pfam" id="PF04900">
    <property type="entry name" value="Fcf1"/>
    <property type="match status" value="1"/>
</dbReference>
<comment type="similarity">
    <text evidence="6">Belongs to the UTP23/FCF1 family. UTP23 subfamily.</text>
</comment>
<dbReference type="FunFam" id="3.40.50.1010:FF:000006">
    <property type="entry name" value="rRNA-processing protein UTP23 homolog"/>
    <property type="match status" value="1"/>
</dbReference>
<evidence type="ECO:0000256" key="5">
    <source>
        <dbReference type="ARBA" id="ARBA00037300"/>
    </source>
</evidence>
<dbReference type="AlphaFoldDB" id="A0AA40FAP4"/>
<keyword evidence="3" id="KW-0698">rRNA processing</keyword>
<evidence type="ECO:0000256" key="6">
    <source>
        <dbReference type="ARBA" id="ARBA00038503"/>
    </source>
</evidence>
<organism evidence="8 9">
    <name type="scientific">Schizothecium vesticola</name>
    <dbReference type="NCBI Taxonomy" id="314040"/>
    <lineage>
        <taxon>Eukaryota</taxon>
        <taxon>Fungi</taxon>
        <taxon>Dikarya</taxon>
        <taxon>Ascomycota</taxon>
        <taxon>Pezizomycotina</taxon>
        <taxon>Sordariomycetes</taxon>
        <taxon>Sordariomycetidae</taxon>
        <taxon>Sordariales</taxon>
        <taxon>Schizotheciaceae</taxon>
        <taxon>Schizothecium</taxon>
    </lineage>
</organism>
<evidence type="ECO:0000256" key="3">
    <source>
        <dbReference type="ARBA" id="ARBA00022552"/>
    </source>
</evidence>
<dbReference type="GO" id="GO:0006364">
    <property type="term" value="P:rRNA processing"/>
    <property type="evidence" value="ECO:0007669"/>
    <property type="project" value="UniProtKB-KW"/>
</dbReference>
<comment type="caution">
    <text evidence="8">The sequence shown here is derived from an EMBL/GenBank/DDBJ whole genome shotgun (WGS) entry which is preliminary data.</text>
</comment>
<dbReference type="GO" id="GO:0032040">
    <property type="term" value="C:small-subunit processome"/>
    <property type="evidence" value="ECO:0007669"/>
    <property type="project" value="InterPro"/>
</dbReference>
<dbReference type="EMBL" id="JAUKUD010000001">
    <property type="protein sequence ID" value="KAK0754147.1"/>
    <property type="molecule type" value="Genomic_DNA"/>
</dbReference>
<gene>
    <name evidence="8" type="ORF">B0T18DRAFT_316020</name>
</gene>
<comment type="function">
    <text evidence="5">Involved in rRNA-processing and ribosome biogenesis.</text>
</comment>
<keyword evidence="2" id="KW-0690">Ribosome biogenesis</keyword>
<proteinExistence type="inferred from homology"/>
<keyword evidence="4" id="KW-0539">Nucleus</keyword>
<dbReference type="PANTHER" id="PTHR12416">
    <property type="entry name" value="RRNA-PROCESSING PROTEIN UTP23 HOMOLOG"/>
    <property type="match status" value="1"/>
</dbReference>
<evidence type="ECO:0000256" key="7">
    <source>
        <dbReference type="ARBA" id="ARBA00076388"/>
    </source>
</evidence>
<dbReference type="Proteomes" id="UP001172155">
    <property type="component" value="Unassembled WGS sequence"/>
</dbReference>
<name>A0AA40FAP4_9PEZI</name>
<keyword evidence="9" id="KW-1185">Reference proteome</keyword>
<evidence type="ECO:0000313" key="9">
    <source>
        <dbReference type="Proteomes" id="UP001172155"/>
    </source>
</evidence>
<evidence type="ECO:0000313" key="8">
    <source>
        <dbReference type="EMBL" id="KAK0754147.1"/>
    </source>
</evidence>
<sequence length="174" mass="20154">MGKRTKQYKKLMRSFEFLGFRQPYQVLMTSDVLLDTLKIDLVTLTEKVLSTKSLKPMITQCCIRRLYDMNQGPDRNPAVVAAIERAKGFERRRCGHLMDEAAKPERECMLSVVDPKGDGRNKWRYIVMTQDEELRSKLRSVVPTPLMYVKRSVVILEPMADASARVRTREELAK</sequence>
<dbReference type="Gene3D" id="3.40.50.1010">
    <property type="entry name" value="5'-nuclease"/>
    <property type="match status" value="1"/>
</dbReference>
<dbReference type="InterPro" id="IPR006984">
    <property type="entry name" value="Fcf1/UTP23"/>
</dbReference>
<accession>A0AA40FAP4</accession>
<evidence type="ECO:0000256" key="2">
    <source>
        <dbReference type="ARBA" id="ARBA00022517"/>
    </source>
</evidence>
<reference evidence="8" key="1">
    <citation type="submission" date="2023-06" db="EMBL/GenBank/DDBJ databases">
        <title>Genome-scale phylogeny and comparative genomics of the fungal order Sordariales.</title>
        <authorList>
            <consortium name="Lawrence Berkeley National Laboratory"/>
            <person name="Hensen N."/>
            <person name="Bonometti L."/>
            <person name="Westerberg I."/>
            <person name="Brannstrom I.O."/>
            <person name="Guillou S."/>
            <person name="Cros-Aarteil S."/>
            <person name="Calhoun S."/>
            <person name="Haridas S."/>
            <person name="Kuo A."/>
            <person name="Mondo S."/>
            <person name="Pangilinan J."/>
            <person name="Riley R."/>
            <person name="LaButti K."/>
            <person name="Andreopoulos B."/>
            <person name="Lipzen A."/>
            <person name="Chen C."/>
            <person name="Yanf M."/>
            <person name="Daum C."/>
            <person name="Ng V."/>
            <person name="Clum A."/>
            <person name="Steindorff A."/>
            <person name="Ohm R."/>
            <person name="Martin F."/>
            <person name="Silar P."/>
            <person name="Natvig D."/>
            <person name="Lalanne C."/>
            <person name="Gautier V."/>
            <person name="Ament-velasquez S.L."/>
            <person name="Kruys A."/>
            <person name="Hutchinson M.I."/>
            <person name="Powell A.J."/>
            <person name="Barry K."/>
            <person name="Miller A.N."/>
            <person name="Grigoriev I.V."/>
            <person name="Debuchy R."/>
            <person name="Gladieux P."/>
            <person name="Thoren M.H."/>
            <person name="Johannesson H."/>
        </authorList>
    </citation>
    <scope>NUCLEOTIDE SEQUENCE</scope>
    <source>
        <strain evidence="8">SMH3187-1</strain>
    </source>
</reference>
<comment type="subcellular location">
    <subcellularLocation>
        <location evidence="1">Nucleus</location>
        <location evidence="1">Nucleolus</location>
    </subcellularLocation>
</comment>